<evidence type="ECO:0000256" key="4">
    <source>
        <dbReference type="ARBA" id="ARBA00022806"/>
    </source>
</evidence>
<dbReference type="GO" id="GO:0016787">
    <property type="term" value="F:hydrolase activity"/>
    <property type="evidence" value="ECO:0007669"/>
    <property type="project" value="UniProtKB-KW"/>
</dbReference>
<proteinExistence type="inferred from homology"/>
<feature type="compositionally biased region" description="Basic and acidic residues" evidence="11">
    <location>
        <begin position="233"/>
        <end position="242"/>
    </location>
</feature>
<dbReference type="GO" id="GO:0005524">
    <property type="term" value="F:ATP binding"/>
    <property type="evidence" value="ECO:0007669"/>
    <property type="project" value="UniProtKB-UniRule"/>
</dbReference>
<dbReference type="NCBIfam" id="NF006886">
    <property type="entry name" value="PRK09376.1"/>
    <property type="match status" value="1"/>
</dbReference>
<name>A0A518D1L6_9BACT</name>
<keyword evidence="2 9" id="KW-0547">Nucleotide-binding</keyword>
<comment type="caution">
    <text evidence="9">Lacks conserved residue(s) required for the propagation of feature annotation.</text>
</comment>
<evidence type="ECO:0000256" key="2">
    <source>
        <dbReference type="ARBA" id="ARBA00022741"/>
    </source>
</evidence>
<dbReference type="Proteomes" id="UP000319342">
    <property type="component" value="Chromosome"/>
</dbReference>
<evidence type="ECO:0000259" key="12">
    <source>
        <dbReference type="PROSITE" id="PS51856"/>
    </source>
</evidence>
<dbReference type="Pfam" id="PF00006">
    <property type="entry name" value="ATP-synt_ab"/>
    <property type="match status" value="1"/>
</dbReference>
<dbReference type="PANTHER" id="PTHR46425">
    <property type="entry name" value="TRANSCRIPTION TERMINATION FACTOR RHO"/>
    <property type="match status" value="1"/>
</dbReference>
<feature type="binding site" evidence="9">
    <location>
        <begin position="371"/>
        <end position="376"/>
    </location>
    <ligand>
        <name>ATP</name>
        <dbReference type="ChEBI" id="CHEBI:30616"/>
    </ligand>
</feature>
<dbReference type="InterPro" id="IPR011113">
    <property type="entry name" value="Rho_RNA-bd"/>
</dbReference>
<dbReference type="RefSeq" id="WP_419185877.1">
    <property type="nucleotide sequence ID" value="NZ_CP036290.1"/>
</dbReference>
<dbReference type="PROSITE" id="PS51856">
    <property type="entry name" value="RHO_RNA_BD"/>
    <property type="match status" value="1"/>
</dbReference>
<dbReference type="Gene3D" id="2.40.50.140">
    <property type="entry name" value="Nucleic acid-binding proteins"/>
    <property type="match status" value="1"/>
</dbReference>
<feature type="domain" description="Rho RNA-BD" evidence="12">
    <location>
        <begin position="241"/>
        <end position="316"/>
    </location>
</feature>
<evidence type="ECO:0000256" key="8">
    <source>
        <dbReference type="ARBA" id="ARBA00023163"/>
    </source>
</evidence>
<feature type="compositionally biased region" description="Basic and acidic residues" evidence="11">
    <location>
        <begin position="116"/>
        <end position="132"/>
    </location>
</feature>
<feature type="binding site" evidence="9">
    <location>
        <begin position="359"/>
        <end position="364"/>
    </location>
    <ligand>
        <name>ATP</name>
        <dbReference type="ChEBI" id="CHEBI:30616"/>
    </ligand>
</feature>
<evidence type="ECO:0000256" key="9">
    <source>
        <dbReference type="HAMAP-Rule" id="MF_01884"/>
    </source>
</evidence>
<dbReference type="InterPro" id="IPR000194">
    <property type="entry name" value="ATPase_F1/V1/A1_a/bsu_nucl-bd"/>
</dbReference>
<dbReference type="GO" id="GO:0004386">
    <property type="term" value="F:helicase activity"/>
    <property type="evidence" value="ECO:0007669"/>
    <property type="project" value="UniProtKB-UniRule"/>
</dbReference>
<dbReference type="GO" id="GO:0003723">
    <property type="term" value="F:RNA binding"/>
    <property type="evidence" value="ECO:0007669"/>
    <property type="project" value="UniProtKB-UniRule"/>
</dbReference>
<keyword evidence="6 9" id="KW-0694">RNA-binding</keyword>
<evidence type="ECO:0000256" key="1">
    <source>
        <dbReference type="ARBA" id="ARBA00022472"/>
    </source>
</evidence>
<dbReference type="GO" id="GO:0008186">
    <property type="term" value="F:ATP-dependent activity, acting on RNA"/>
    <property type="evidence" value="ECO:0007669"/>
    <property type="project" value="InterPro"/>
</dbReference>
<dbReference type="InterPro" id="IPR041703">
    <property type="entry name" value="Rho_factor_ATP-bd"/>
</dbReference>
<feature type="binding site" evidence="9">
    <location>
        <position position="402"/>
    </location>
    <ligand>
        <name>ATP</name>
        <dbReference type="ChEBI" id="CHEBI:30616"/>
    </ligand>
</feature>
<evidence type="ECO:0000313" key="13">
    <source>
        <dbReference type="EMBL" id="QDU85376.1"/>
    </source>
</evidence>
<protein>
    <recommendedName>
        <fullName evidence="9">Transcription termination factor Rho</fullName>
        <ecNumber evidence="9">3.6.4.-</ecNumber>
    </recommendedName>
    <alternativeName>
        <fullName evidence="9">ATP-dependent helicase Rho</fullName>
    </alternativeName>
</protein>
<dbReference type="Gene3D" id="3.40.50.300">
    <property type="entry name" value="P-loop containing nucleotide triphosphate hydrolases"/>
    <property type="match status" value="1"/>
</dbReference>
<comment type="similarity">
    <text evidence="9 10">Belongs to the Rho family.</text>
</comment>
<feature type="compositionally biased region" description="Low complexity" evidence="11">
    <location>
        <begin position="34"/>
        <end position="46"/>
    </location>
</feature>
<evidence type="ECO:0000256" key="3">
    <source>
        <dbReference type="ARBA" id="ARBA00022801"/>
    </source>
</evidence>
<accession>A0A518D1L6</accession>
<dbReference type="SMART" id="SM00382">
    <property type="entry name" value="AAA"/>
    <property type="match status" value="1"/>
</dbReference>
<keyword evidence="14" id="KW-1185">Reference proteome</keyword>
<dbReference type="InterPro" id="IPR012340">
    <property type="entry name" value="NA-bd_OB-fold"/>
</dbReference>
<keyword evidence="1 9" id="KW-0806">Transcription termination</keyword>
<evidence type="ECO:0000313" key="14">
    <source>
        <dbReference type="Proteomes" id="UP000319342"/>
    </source>
</evidence>
<keyword evidence="4 9" id="KW-0347">Helicase</keyword>
<keyword evidence="7 9" id="KW-0805">Transcription regulation</keyword>
<comment type="subunit">
    <text evidence="9">Homohexamer. The homohexamer assembles into an open ring structure.</text>
</comment>
<feature type="region of interest" description="Disordered" evidence="11">
    <location>
        <begin position="1"/>
        <end position="242"/>
    </location>
</feature>
<keyword evidence="5 9" id="KW-0067">ATP-binding</keyword>
<keyword evidence="8 9" id="KW-0804">Transcription</keyword>
<feature type="compositionally biased region" description="Low complexity" evidence="11">
    <location>
        <begin position="206"/>
        <end position="217"/>
    </location>
</feature>
<feature type="compositionally biased region" description="Basic and acidic residues" evidence="11">
    <location>
        <begin position="162"/>
        <end position="177"/>
    </location>
</feature>
<sequence length="612" mass="66603">MEADRPNSQSGTDTAPFGAIAPSSKSSTRRRSQGAAGASDAPAPAASGGGDSDPSSKDWRKPAKRRGGGRRGGRRRRRPGDDEGDGPEESGDSASSGAAPKGSGSNGQAPKGSKSKVSDDRSELGESARSEGDDGWTGPRSRRRRRRSQGGGGDGGAPATDGAERGASRDGDAERGQNDGGGYQKTGRRGGKGQYKNAGPKKAHVQGQGQKGSFKQGAPPKKAFVPKGQGGGKQREVDTRGGELEGILITDKGGHGKLRIAERHWLADRTNDVHVGPKWITKHDLREGMLIKCRYGKGMGKHKWDITELLEVDGEEPAKRRKVPEFKKLTSIDPDFQYEVGDLTNDTTMRVIDLICPVGRGQRGLIVAPPRSGKTVLMKTFAKAIEDHYPDVRLMVLLVDERPEEATDWKRSVKGDVFVSTNDEMPRDHVDIAEVVWKRAMRLVELGEDVIVVLDSLTRLARAYNHVKGDSGKTMSGGLDAKAMERPKQFFGAARNTETAGSLTILGTALIETGSRMDQVIFEEFKGTGNMELVLSRKLADRRIFPAIDVERSGTRKEEKLFSSTRLRRVQTLRRVLARMHFAEAMDLLTTKLDDVERNDDFLKRFDVDPEA</sequence>
<evidence type="ECO:0000256" key="7">
    <source>
        <dbReference type="ARBA" id="ARBA00023015"/>
    </source>
</evidence>
<dbReference type="AlphaFoldDB" id="A0A518D1L6"/>
<dbReference type="InterPro" id="IPR004665">
    <property type="entry name" value="Term_rho"/>
</dbReference>
<evidence type="ECO:0000256" key="10">
    <source>
        <dbReference type="PROSITE-ProRule" id="PRU01203"/>
    </source>
</evidence>
<dbReference type="PANTHER" id="PTHR46425:SF1">
    <property type="entry name" value="TRANSCRIPTION TERMINATION FACTOR RHO"/>
    <property type="match status" value="1"/>
</dbReference>
<dbReference type="InterPro" id="IPR003593">
    <property type="entry name" value="AAA+_ATPase"/>
</dbReference>
<dbReference type="GO" id="GO:0006353">
    <property type="term" value="P:DNA-templated transcription termination"/>
    <property type="evidence" value="ECO:0007669"/>
    <property type="project" value="UniProtKB-UniRule"/>
</dbReference>
<organism evidence="13 14">
    <name type="scientific">Rohdeia mirabilis</name>
    <dbReference type="NCBI Taxonomy" id="2528008"/>
    <lineage>
        <taxon>Bacteria</taxon>
        <taxon>Pseudomonadati</taxon>
        <taxon>Planctomycetota</taxon>
        <taxon>Planctomycetia</taxon>
        <taxon>Planctomycetia incertae sedis</taxon>
        <taxon>Rohdeia</taxon>
    </lineage>
</organism>
<dbReference type="CDD" id="cd01128">
    <property type="entry name" value="rho_factor_C"/>
    <property type="match status" value="1"/>
</dbReference>
<feature type="compositionally biased region" description="Basic residues" evidence="11">
    <location>
        <begin position="62"/>
        <end position="78"/>
    </location>
</feature>
<comment type="function">
    <text evidence="9">Facilitates transcription termination by a mechanism that involves Rho binding to the nascent RNA, activation of Rho's RNA-dependent ATPase activity, and release of the mRNA from the DNA template.</text>
</comment>
<evidence type="ECO:0000256" key="11">
    <source>
        <dbReference type="SAM" id="MobiDB-lite"/>
    </source>
</evidence>
<evidence type="ECO:0000256" key="5">
    <source>
        <dbReference type="ARBA" id="ARBA00022840"/>
    </source>
</evidence>
<reference evidence="13 14" key="1">
    <citation type="submission" date="2019-02" db="EMBL/GenBank/DDBJ databases">
        <title>Deep-cultivation of Planctomycetes and their phenomic and genomic characterization uncovers novel biology.</title>
        <authorList>
            <person name="Wiegand S."/>
            <person name="Jogler M."/>
            <person name="Boedeker C."/>
            <person name="Pinto D."/>
            <person name="Vollmers J."/>
            <person name="Rivas-Marin E."/>
            <person name="Kohn T."/>
            <person name="Peeters S.H."/>
            <person name="Heuer A."/>
            <person name="Rast P."/>
            <person name="Oberbeckmann S."/>
            <person name="Bunk B."/>
            <person name="Jeske O."/>
            <person name="Meyerdierks A."/>
            <person name="Storesund J.E."/>
            <person name="Kallscheuer N."/>
            <person name="Luecker S."/>
            <person name="Lage O.M."/>
            <person name="Pohl T."/>
            <person name="Merkel B.J."/>
            <person name="Hornburger P."/>
            <person name="Mueller R.-W."/>
            <person name="Bruemmer F."/>
            <person name="Labrenz M."/>
            <person name="Spormann A.M."/>
            <person name="Op den Camp H."/>
            <person name="Overmann J."/>
            <person name="Amann R."/>
            <person name="Jetten M.S.M."/>
            <person name="Mascher T."/>
            <person name="Medema M.H."/>
            <person name="Devos D.P."/>
            <person name="Kaster A.-K."/>
            <person name="Ovreas L."/>
            <person name="Rohde M."/>
            <person name="Galperin M.Y."/>
            <person name="Jogler C."/>
        </authorList>
    </citation>
    <scope>NUCLEOTIDE SEQUENCE [LARGE SCALE GENOMIC DNA]</scope>
    <source>
        <strain evidence="13 14">Pla163</strain>
    </source>
</reference>
<dbReference type="EMBL" id="CP036290">
    <property type="protein sequence ID" value="QDU85376.1"/>
    <property type="molecule type" value="Genomic_DNA"/>
</dbReference>
<feature type="compositionally biased region" description="Polar residues" evidence="11">
    <location>
        <begin position="1"/>
        <end position="13"/>
    </location>
</feature>
<dbReference type="HAMAP" id="MF_01884">
    <property type="entry name" value="Rho"/>
    <property type="match status" value="1"/>
</dbReference>
<feature type="compositionally biased region" description="Acidic residues" evidence="11">
    <location>
        <begin position="82"/>
        <end position="91"/>
    </location>
</feature>
<dbReference type="SUPFAM" id="SSF52540">
    <property type="entry name" value="P-loop containing nucleoside triphosphate hydrolases"/>
    <property type="match status" value="1"/>
</dbReference>
<feature type="compositionally biased region" description="Low complexity" evidence="11">
    <location>
        <begin position="92"/>
        <end position="103"/>
    </location>
</feature>
<gene>
    <name evidence="9" type="primary">rho</name>
    <name evidence="13" type="ORF">Pla163_25040</name>
</gene>
<keyword evidence="3 9" id="KW-0378">Hydrolase</keyword>
<evidence type="ECO:0000256" key="6">
    <source>
        <dbReference type="ARBA" id="ARBA00022884"/>
    </source>
</evidence>
<dbReference type="InterPro" id="IPR027417">
    <property type="entry name" value="P-loop_NTPase"/>
</dbReference>
<dbReference type="EC" id="3.6.4.-" evidence="9"/>